<feature type="domain" description="ABC transmembrane type-1" evidence="9">
    <location>
        <begin position="98"/>
        <end position="282"/>
    </location>
</feature>
<dbReference type="Gene3D" id="1.10.3720.10">
    <property type="entry name" value="MetI-like"/>
    <property type="match status" value="1"/>
</dbReference>
<evidence type="ECO:0000256" key="3">
    <source>
        <dbReference type="ARBA" id="ARBA00022475"/>
    </source>
</evidence>
<dbReference type="InterPro" id="IPR035906">
    <property type="entry name" value="MetI-like_sf"/>
</dbReference>
<keyword evidence="2 7" id="KW-0813">Transport</keyword>
<dbReference type="EMBL" id="JACHLY010000001">
    <property type="protein sequence ID" value="MBB5999799.1"/>
    <property type="molecule type" value="Genomic_DNA"/>
</dbReference>
<evidence type="ECO:0000256" key="2">
    <source>
        <dbReference type="ARBA" id="ARBA00022448"/>
    </source>
</evidence>
<comment type="similarity">
    <text evidence="7">Belongs to the binding-protein-dependent transport system permease family.</text>
</comment>
<keyword evidence="11" id="KW-1185">Reference proteome</keyword>
<dbReference type="PANTHER" id="PTHR30151">
    <property type="entry name" value="ALKANE SULFONATE ABC TRANSPORTER-RELATED, MEMBRANE SUBUNIT"/>
    <property type="match status" value="1"/>
</dbReference>
<feature type="transmembrane region" description="Helical" evidence="7">
    <location>
        <begin position="204"/>
        <end position="230"/>
    </location>
</feature>
<evidence type="ECO:0000313" key="11">
    <source>
        <dbReference type="Proteomes" id="UP000578077"/>
    </source>
</evidence>
<dbReference type="PANTHER" id="PTHR30151:SF20">
    <property type="entry name" value="ABC TRANSPORTER PERMEASE PROTEIN HI_0355-RELATED"/>
    <property type="match status" value="1"/>
</dbReference>
<accession>A0A841EEN7</accession>
<evidence type="ECO:0000256" key="5">
    <source>
        <dbReference type="ARBA" id="ARBA00022989"/>
    </source>
</evidence>
<protein>
    <submittedName>
        <fullName evidence="10">NitT/TauT family transport system permease protein</fullName>
    </submittedName>
</protein>
<organism evidence="10 11">
    <name type="scientific">Streptomonospora salina</name>
    <dbReference type="NCBI Taxonomy" id="104205"/>
    <lineage>
        <taxon>Bacteria</taxon>
        <taxon>Bacillati</taxon>
        <taxon>Actinomycetota</taxon>
        <taxon>Actinomycetes</taxon>
        <taxon>Streptosporangiales</taxon>
        <taxon>Nocardiopsidaceae</taxon>
        <taxon>Streptomonospora</taxon>
    </lineage>
</organism>
<keyword evidence="6 7" id="KW-0472">Membrane</keyword>
<evidence type="ECO:0000259" key="9">
    <source>
        <dbReference type="PROSITE" id="PS50928"/>
    </source>
</evidence>
<dbReference type="RefSeq" id="WP_221457662.1">
    <property type="nucleotide sequence ID" value="NZ_BAABKT010000039.1"/>
</dbReference>
<comment type="subcellular location">
    <subcellularLocation>
        <location evidence="1 7">Cell membrane</location>
        <topology evidence="1 7">Multi-pass membrane protein</topology>
    </subcellularLocation>
</comment>
<evidence type="ECO:0000256" key="6">
    <source>
        <dbReference type="ARBA" id="ARBA00023136"/>
    </source>
</evidence>
<dbReference type="GO" id="GO:0055085">
    <property type="term" value="P:transmembrane transport"/>
    <property type="evidence" value="ECO:0007669"/>
    <property type="project" value="InterPro"/>
</dbReference>
<gene>
    <name evidence="10" type="ORF">HNR25_003550</name>
</gene>
<feature type="transmembrane region" description="Helical" evidence="7">
    <location>
        <begin position="48"/>
        <end position="70"/>
    </location>
</feature>
<dbReference type="PROSITE" id="PS50928">
    <property type="entry name" value="ABC_TM1"/>
    <property type="match status" value="1"/>
</dbReference>
<keyword evidence="3" id="KW-1003">Cell membrane</keyword>
<evidence type="ECO:0000256" key="8">
    <source>
        <dbReference type="SAM" id="MobiDB-lite"/>
    </source>
</evidence>
<feature type="region of interest" description="Disordered" evidence="8">
    <location>
        <begin position="1"/>
        <end position="28"/>
    </location>
</feature>
<name>A0A841EEN7_9ACTN</name>
<dbReference type="CDD" id="cd06261">
    <property type="entry name" value="TM_PBP2"/>
    <property type="match status" value="1"/>
</dbReference>
<evidence type="ECO:0000256" key="4">
    <source>
        <dbReference type="ARBA" id="ARBA00022692"/>
    </source>
</evidence>
<dbReference type="InterPro" id="IPR000515">
    <property type="entry name" value="MetI-like"/>
</dbReference>
<dbReference type="Pfam" id="PF00528">
    <property type="entry name" value="BPD_transp_1"/>
    <property type="match status" value="1"/>
</dbReference>
<evidence type="ECO:0000313" key="10">
    <source>
        <dbReference type="EMBL" id="MBB5999799.1"/>
    </source>
</evidence>
<comment type="caution">
    <text evidence="10">The sequence shown here is derived from an EMBL/GenBank/DDBJ whole genome shotgun (WGS) entry which is preliminary data.</text>
</comment>
<keyword evidence="4 7" id="KW-0812">Transmembrane</keyword>
<evidence type="ECO:0000256" key="1">
    <source>
        <dbReference type="ARBA" id="ARBA00004651"/>
    </source>
</evidence>
<dbReference type="Proteomes" id="UP000578077">
    <property type="component" value="Unassembled WGS sequence"/>
</dbReference>
<feature type="compositionally biased region" description="Basic and acidic residues" evidence="8">
    <location>
        <begin position="1"/>
        <end position="12"/>
    </location>
</feature>
<dbReference type="SUPFAM" id="SSF161098">
    <property type="entry name" value="MetI-like"/>
    <property type="match status" value="1"/>
</dbReference>
<sequence>MSAMTESHKTDPPETGSAATGADSDTRPGTVALQRTWWERNGRTTSVWAARLLLITGIVAVWQLAAGTVFDPSFTSRPSDIWGRLVDWNADGTLWMHSWITLQEIVYGYALGSAGGAVLGFALATLPTVYRVLDPFVMALYSIPKVALAPLFIVWFGIEMDMKILLAAVTVFFLVFLNTAAGVREVDRGLIDAVRLMGGGRRDIALKVMLPASMTGMLTGLKVAIPYALIGAVIGELVASNRGLGYLISNSAATFDTAGVFATLVVLSVIAAILNFLVGLVDHRVSRWKPAEAQA</sequence>
<feature type="transmembrane region" description="Helical" evidence="7">
    <location>
        <begin position="164"/>
        <end position="183"/>
    </location>
</feature>
<proteinExistence type="inferred from homology"/>
<feature type="transmembrane region" description="Helical" evidence="7">
    <location>
        <begin position="105"/>
        <end position="126"/>
    </location>
</feature>
<feature type="transmembrane region" description="Helical" evidence="7">
    <location>
        <begin position="138"/>
        <end position="158"/>
    </location>
</feature>
<reference evidence="10 11" key="1">
    <citation type="submission" date="2020-08" db="EMBL/GenBank/DDBJ databases">
        <title>Sequencing the genomes of 1000 actinobacteria strains.</title>
        <authorList>
            <person name="Klenk H.-P."/>
        </authorList>
    </citation>
    <scope>NUCLEOTIDE SEQUENCE [LARGE SCALE GENOMIC DNA]</scope>
    <source>
        <strain evidence="10 11">DSM 44593</strain>
    </source>
</reference>
<keyword evidence="5 7" id="KW-1133">Transmembrane helix</keyword>
<feature type="transmembrane region" description="Helical" evidence="7">
    <location>
        <begin position="260"/>
        <end position="281"/>
    </location>
</feature>
<dbReference type="AlphaFoldDB" id="A0A841EEN7"/>
<dbReference type="GO" id="GO:0005886">
    <property type="term" value="C:plasma membrane"/>
    <property type="evidence" value="ECO:0007669"/>
    <property type="project" value="UniProtKB-SubCell"/>
</dbReference>
<evidence type="ECO:0000256" key="7">
    <source>
        <dbReference type="RuleBase" id="RU363032"/>
    </source>
</evidence>